<evidence type="ECO:0000313" key="4">
    <source>
        <dbReference type="EMBL" id="SFB20934.1"/>
    </source>
</evidence>
<dbReference type="AlphaFoldDB" id="A0A1I0Z5R6"/>
<reference evidence="4 5" key="1">
    <citation type="submission" date="2016-10" db="EMBL/GenBank/DDBJ databases">
        <authorList>
            <person name="de Groot N.N."/>
        </authorList>
    </citation>
    <scope>NUCLEOTIDE SEQUENCE [LARGE SCALE GENOMIC DNA]</scope>
    <source>
        <strain evidence="4 5">DSM 5522</strain>
    </source>
</reference>
<feature type="transmembrane region" description="Helical" evidence="1">
    <location>
        <begin position="41"/>
        <end position="63"/>
    </location>
</feature>
<dbReference type="Pfam" id="PF23357">
    <property type="entry name" value="DUF7088"/>
    <property type="match status" value="1"/>
</dbReference>
<keyword evidence="5" id="KW-1185">Reference proteome</keyword>
<evidence type="ECO:0000259" key="2">
    <source>
        <dbReference type="Pfam" id="PF09822"/>
    </source>
</evidence>
<keyword evidence="1" id="KW-0812">Transmembrane</keyword>
<dbReference type="RefSeq" id="WP_092873009.1">
    <property type="nucleotide sequence ID" value="NZ_FOJY01000013.1"/>
</dbReference>
<dbReference type="Proteomes" id="UP000198838">
    <property type="component" value="Unassembled WGS sequence"/>
</dbReference>
<dbReference type="OrthoDB" id="9766228at2"/>
<evidence type="ECO:0000256" key="1">
    <source>
        <dbReference type="SAM" id="Phobius"/>
    </source>
</evidence>
<keyword evidence="1" id="KW-1133">Transmembrane helix</keyword>
<dbReference type="STRING" id="1120918.SAMN05216249_11338"/>
<protein>
    <submittedName>
        <fullName evidence="4">ABC-2 type transport system permease protein</fullName>
    </submittedName>
</protein>
<evidence type="ECO:0000313" key="5">
    <source>
        <dbReference type="Proteomes" id="UP000198838"/>
    </source>
</evidence>
<keyword evidence="1" id="KW-0472">Membrane</keyword>
<feature type="domain" description="DUF7088" evidence="3">
    <location>
        <begin position="79"/>
        <end position="160"/>
    </location>
</feature>
<feature type="transmembrane region" description="Helical" evidence="1">
    <location>
        <begin position="488"/>
        <end position="510"/>
    </location>
</feature>
<dbReference type="InterPro" id="IPR019196">
    <property type="entry name" value="ABC_transp_unknown"/>
</dbReference>
<organism evidence="4 5">
    <name type="scientific">Acetitomaculum ruminis DSM 5522</name>
    <dbReference type="NCBI Taxonomy" id="1120918"/>
    <lineage>
        <taxon>Bacteria</taxon>
        <taxon>Bacillati</taxon>
        <taxon>Bacillota</taxon>
        <taxon>Clostridia</taxon>
        <taxon>Lachnospirales</taxon>
        <taxon>Lachnospiraceae</taxon>
        <taxon>Acetitomaculum</taxon>
    </lineage>
</organism>
<sequence length="515" mass="56746">MSNFKKNDENTNIKPKKIRKKITFEDIKKSFSTKNFKSGSYSFLLSAIVLAIVITINLVVGAFPSSVTSFDLSDQKLTILSDQTKNLISSVKDDVNIYLIAEKGKEDSTIQTLLEKYKDLSKHVKVKTIDPALNPNFTSDYTTSDVSSNSVIVSCNDKSKVVDYNNIYVTSYDSSTYSQTSEFDGEGQITSAIDYVTSENVPVIYTLSGHNETELSSDFINDIEKQNLSVESLDLLNKGQVPDDCACLIILGPQKDLSLDEASAVKEYLKSGGKAFISTAYTGEDTEFTNFYSVLEEYNTKVDEGIVIEADSSSYANPYPSYILPTLSSESTITSTISAENMRILLPVAQAFETIDENNTDITITPLLTSSSSSYLKVITNETQSYDKDEGAKEGSFNLSTLITKSIKQKDVSADESENDSLDNKTALILVSTPHVANDQINQTVAGANEDFVINSLSYLCQHKSSISIHSKSLSVDYLTLSAGQKNLWSILLVIVLPIVIIGTGLFVWLRRRHK</sequence>
<gene>
    <name evidence="4" type="ORF">SAMN05216249_11338</name>
</gene>
<name>A0A1I0Z5R6_9FIRM</name>
<accession>A0A1I0Z5R6</accession>
<dbReference type="InterPro" id="IPR055396">
    <property type="entry name" value="DUF7088"/>
</dbReference>
<dbReference type="Pfam" id="PF09822">
    <property type="entry name" value="ABC_transp_aux"/>
    <property type="match status" value="1"/>
</dbReference>
<evidence type="ECO:0000259" key="3">
    <source>
        <dbReference type="Pfam" id="PF23357"/>
    </source>
</evidence>
<feature type="domain" description="ABC-type uncharacterised transport system" evidence="2">
    <location>
        <begin position="202"/>
        <end position="455"/>
    </location>
</feature>
<proteinExistence type="predicted"/>
<dbReference type="EMBL" id="FOJY01000013">
    <property type="protein sequence ID" value="SFB20934.1"/>
    <property type="molecule type" value="Genomic_DNA"/>
</dbReference>